<dbReference type="Proteomes" id="UP000288953">
    <property type="component" value="Chromosome"/>
</dbReference>
<keyword evidence="2" id="KW-1185">Reference proteome</keyword>
<evidence type="ECO:0000313" key="2">
    <source>
        <dbReference type="Proteomes" id="UP000288953"/>
    </source>
</evidence>
<dbReference type="EMBL" id="CP026512">
    <property type="protein sequence ID" value="QAX82215.1"/>
    <property type="molecule type" value="Genomic_DNA"/>
</dbReference>
<proteinExistence type="predicted"/>
<name>A0ABX5RAX5_9PSED</name>
<protein>
    <submittedName>
        <fullName evidence="1">Uncharacterized protein</fullName>
    </submittedName>
</protein>
<accession>A0ABX5RAX5</accession>
<reference evidence="1 2" key="1">
    <citation type="journal article" date="2018" name="Genome Biol. Evol.">
        <title>Partnering With a Pest: Genomes of Hemlock Woolly Adelgid Symbionts Reveal Atypical Nutritional Provisioning Patterns in Dual-Obligate Bacteria.</title>
        <authorList>
            <person name="Weglarz K.M."/>
            <person name="Havill N.P."/>
            <person name="Burke G.R."/>
            <person name="von Dohlen C.D."/>
        </authorList>
    </citation>
    <scope>NUCLEOTIDE SEQUENCE [LARGE SCALE GENOMIC DNA]</scope>
    <source>
        <strain evidence="1 2">HWA_ENA</strain>
    </source>
</reference>
<organism evidence="1 2">
    <name type="scientific">Candidatus Pseudomonas adelgestsugas</name>
    <dbReference type="NCBI Taxonomy" id="1302376"/>
    <lineage>
        <taxon>Bacteria</taxon>
        <taxon>Pseudomonadati</taxon>
        <taxon>Pseudomonadota</taxon>
        <taxon>Gammaproteobacteria</taxon>
        <taxon>Pseudomonadales</taxon>
        <taxon>Pseudomonadaceae</taxon>
        <taxon>Pseudomonas</taxon>
    </lineage>
</organism>
<sequence>MMNIAACQISCVANGLGINTKPFVVKIVHLLALSKIVVASYKSIK</sequence>
<evidence type="ECO:0000313" key="1">
    <source>
        <dbReference type="EMBL" id="QAX82215.1"/>
    </source>
</evidence>
<gene>
    <name evidence="1" type="ORF">C3B55_00912</name>
</gene>